<keyword evidence="1 6" id="KW-0597">Phosphoprotein</keyword>
<feature type="domain" description="OmpR/PhoB-type" evidence="9">
    <location>
        <begin position="124"/>
        <end position="220"/>
    </location>
</feature>
<evidence type="ECO:0000256" key="3">
    <source>
        <dbReference type="ARBA" id="ARBA00023015"/>
    </source>
</evidence>
<protein>
    <submittedName>
        <fullName evidence="10">Response regulator transcription factor</fullName>
    </submittedName>
</protein>
<dbReference type="SUPFAM" id="SSF52172">
    <property type="entry name" value="CheY-like"/>
    <property type="match status" value="1"/>
</dbReference>
<name>A0AA41ZE02_9SPHN</name>
<evidence type="ECO:0000256" key="1">
    <source>
        <dbReference type="ARBA" id="ARBA00022553"/>
    </source>
</evidence>
<dbReference type="InterPro" id="IPR001789">
    <property type="entry name" value="Sig_transdc_resp-reg_receiver"/>
</dbReference>
<dbReference type="EMBL" id="JANFAV010000021">
    <property type="protein sequence ID" value="MCW6537376.1"/>
    <property type="molecule type" value="Genomic_DNA"/>
</dbReference>
<keyword evidence="4 7" id="KW-0238">DNA-binding</keyword>
<evidence type="ECO:0000256" key="6">
    <source>
        <dbReference type="PROSITE-ProRule" id="PRU00169"/>
    </source>
</evidence>
<dbReference type="InterPro" id="IPR001867">
    <property type="entry name" value="OmpR/PhoB-type_DNA-bd"/>
</dbReference>
<dbReference type="GO" id="GO:0000976">
    <property type="term" value="F:transcription cis-regulatory region binding"/>
    <property type="evidence" value="ECO:0007669"/>
    <property type="project" value="TreeGrafter"/>
</dbReference>
<dbReference type="PANTHER" id="PTHR48111:SF67">
    <property type="entry name" value="TRANSCRIPTIONAL REGULATORY PROTEIN TCTD"/>
    <property type="match status" value="1"/>
</dbReference>
<evidence type="ECO:0000256" key="2">
    <source>
        <dbReference type="ARBA" id="ARBA00023012"/>
    </source>
</evidence>
<accession>A0AA41ZE02</accession>
<keyword evidence="2" id="KW-0902">Two-component regulatory system</keyword>
<dbReference type="Gene3D" id="1.10.10.10">
    <property type="entry name" value="Winged helix-like DNA-binding domain superfamily/Winged helix DNA-binding domain"/>
    <property type="match status" value="1"/>
</dbReference>
<dbReference type="InterPro" id="IPR011006">
    <property type="entry name" value="CheY-like_superfamily"/>
</dbReference>
<dbReference type="Pfam" id="PF00486">
    <property type="entry name" value="Trans_reg_C"/>
    <property type="match status" value="1"/>
</dbReference>
<keyword evidence="3" id="KW-0805">Transcription regulation</keyword>
<dbReference type="SMART" id="SM00862">
    <property type="entry name" value="Trans_reg_C"/>
    <property type="match status" value="1"/>
</dbReference>
<proteinExistence type="predicted"/>
<dbReference type="GO" id="GO:0032993">
    <property type="term" value="C:protein-DNA complex"/>
    <property type="evidence" value="ECO:0007669"/>
    <property type="project" value="TreeGrafter"/>
</dbReference>
<evidence type="ECO:0000256" key="4">
    <source>
        <dbReference type="ARBA" id="ARBA00023125"/>
    </source>
</evidence>
<dbReference type="PANTHER" id="PTHR48111">
    <property type="entry name" value="REGULATOR OF RPOS"/>
    <property type="match status" value="1"/>
</dbReference>
<reference evidence="10" key="1">
    <citation type="submission" date="2022-06" db="EMBL/GenBank/DDBJ databases">
        <title>Sphingomonas sp. nov. isolated from rhizosphere soil of tomato.</title>
        <authorList>
            <person name="Dong H."/>
            <person name="Gao R."/>
        </authorList>
    </citation>
    <scope>NUCLEOTIDE SEQUENCE</scope>
    <source>
        <strain evidence="10">MMSM24</strain>
    </source>
</reference>
<evidence type="ECO:0000256" key="5">
    <source>
        <dbReference type="ARBA" id="ARBA00023163"/>
    </source>
</evidence>
<dbReference type="GO" id="GO:0005829">
    <property type="term" value="C:cytosol"/>
    <property type="evidence" value="ECO:0007669"/>
    <property type="project" value="TreeGrafter"/>
</dbReference>
<dbReference type="Gene3D" id="6.10.250.690">
    <property type="match status" value="1"/>
</dbReference>
<dbReference type="AlphaFoldDB" id="A0AA41ZE02"/>
<dbReference type="PROSITE" id="PS51755">
    <property type="entry name" value="OMPR_PHOB"/>
    <property type="match status" value="1"/>
</dbReference>
<dbReference type="InterPro" id="IPR036388">
    <property type="entry name" value="WH-like_DNA-bd_sf"/>
</dbReference>
<sequence length="221" mass="24025">MRIMLVEDDAALARGIASSLASEGLSVDIFGTGEDALMIAPSEPYAAIVLDLGLPGMDGIDLLRRLRHAGVATPILILTARDRVDDRILGLDGGADDYMVKPFDPRELHSRVRALMRRAHGTPAPVLRLGTLEFDRSSRTVFLDGVVVPLRPRELAVLETLMTRPGRLVGKEQLSAEVFSFDDNVGINALEVYVGRLRRKLGDNGPAIRTVRGLGYMIEAA</sequence>
<dbReference type="InterPro" id="IPR039420">
    <property type="entry name" value="WalR-like"/>
</dbReference>
<dbReference type="CDD" id="cd00383">
    <property type="entry name" value="trans_reg_C"/>
    <property type="match status" value="1"/>
</dbReference>
<dbReference type="CDD" id="cd17624">
    <property type="entry name" value="REC_OmpR_PmrA-like"/>
    <property type="match status" value="1"/>
</dbReference>
<dbReference type="PROSITE" id="PS50110">
    <property type="entry name" value="RESPONSE_REGULATORY"/>
    <property type="match status" value="1"/>
</dbReference>
<feature type="DNA-binding region" description="OmpR/PhoB-type" evidence="7">
    <location>
        <begin position="124"/>
        <end position="220"/>
    </location>
</feature>
<evidence type="ECO:0000259" key="8">
    <source>
        <dbReference type="PROSITE" id="PS50110"/>
    </source>
</evidence>
<feature type="modified residue" description="4-aspartylphosphate" evidence="6">
    <location>
        <position position="51"/>
    </location>
</feature>
<evidence type="ECO:0000313" key="10">
    <source>
        <dbReference type="EMBL" id="MCW6537376.1"/>
    </source>
</evidence>
<dbReference type="Pfam" id="PF00072">
    <property type="entry name" value="Response_reg"/>
    <property type="match status" value="1"/>
</dbReference>
<dbReference type="Proteomes" id="UP001165565">
    <property type="component" value="Unassembled WGS sequence"/>
</dbReference>
<dbReference type="FunFam" id="3.40.50.2300:FF:000002">
    <property type="entry name" value="DNA-binding response regulator PhoP"/>
    <property type="match status" value="1"/>
</dbReference>
<dbReference type="Gene3D" id="3.40.50.2300">
    <property type="match status" value="1"/>
</dbReference>
<feature type="domain" description="Response regulatory" evidence="8">
    <location>
        <begin position="2"/>
        <end position="116"/>
    </location>
</feature>
<keyword evidence="5" id="KW-0804">Transcription</keyword>
<dbReference type="GO" id="GO:0000156">
    <property type="term" value="F:phosphorelay response regulator activity"/>
    <property type="evidence" value="ECO:0007669"/>
    <property type="project" value="TreeGrafter"/>
</dbReference>
<dbReference type="SMART" id="SM00448">
    <property type="entry name" value="REC"/>
    <property type="match status" value="1"/>
</dbReference>
<evidence type="ECO:0000259" key="9">
    <source>
        <dbReference type="PROSITE" id="PS51755"/>
    </source>
</evidence>
<dbReference type="RefSeq" id="WP_179512655.1">
    <property type="nucleotide sequence ID" value="NZ_JANFAU010000015.1"/>
</dbReference>
<comment type="caution">
    <text evidence="10">The sequence shown here is derived from an EMBL/GenBank/DDBJ whole genome shotgun (WGS) entry which is preliminary data.</text>
</comment>
<keyword evidence="11" id="KW-1185">Reference proteome</keyword>
<organism evidence="10 11">
    <name type="scientific">Sphingomonas lycopersici</name>
    <dbReference type="NCBI Taxonomy" id="2951807"/>
    <lineage>
        <taxon>Bacteria</taxon>
        <taxon>Pseudomonadati</taxon>
        <taxon>Pseudomonadota</taxon>
        <taxon>Alphaproteobacteria</taxon>
        <taxon>Sphingomonadales</taxon>
        <taxon>Sphingomonadaceae</taxon>
        <taxon>Sphingomonas</taxon>
    </lineage>
</organism>
<evidence type="ECO:0000313" key="11">
    <source>
        <dbReference type="Proteomes" id="UP001165565"/>
    </source>
</evidence>
<dbReference type="GO" id="GO:0006355">
    <property type="term" value="P:regulation of DNA-templated transcription"/>
    <property type="evidence" value="ECO:0007669"/>
    <property type="project" value="InterPro"/>
</dbReference>
<gene>
    <name evidence="10" type="ORF">NEE01_21565</name>
</gene>
<evidence type="ECO:0000256" key="7">
    <source>
        <dbReference type="PROSITE-ProRule" id="PRU01091"/>
    </source>
</evidence>